<dbReference type="STRING" id="1227455.C449_08052"/>
<feature type="non-terminal residue" evidence="2">
    <location>
        <position position="265"/>
    </location>
</feature>
<accession>M0MKF9</accession>
<dbReference type="Pfam" id="PF00753">
    <property type="entry name" value="Lactamase_B"/>
    <property type="match status" value="1"/>
</dbReference>
<comment type="caution">
    <text evidence="2">The sequence shown here is derived from an EMBL/GenBank/DDBJ whole genome shotgun (WGS) entry which is preliminary data.</text>
</comment>
<dbReference type="InParanoid" id="M0MKF9"/>
<dbReference type="InterPro" id="IPR001279">
    <property type="entry name" value="Metallo-B-lactamas"/>
</dbReference>
<sequence length="265" mass="29022">MSDEAFPDPAVDVESIEPNELKERIDDSEDVFLLDTRSSEAFEEWHIDEPNVTVRNVPYFEFLLGDVNDGVFEEIPDDRDVTVLCAKGDSSEYVAGLLAERGYEVRHLVRGMNGWADLYESYELAVDVDATVVQYQRPSSGCLSYLVVSGDEAAVVDPLRAFVDTYHQDARTLGAEITAALDTHIHADHISGVRRVAAGTSAEAFLPASAAERGVDDDTAYATIENGETIAIGETEIEALHTPGHTSGMTAYRVENVRLSLIHIS</sequence>
<dbReference type="GO" id="GO:0050313">
    <property type="term" value="F:sulfur dioxygenase activity"/>
    <property type="evidence" value="ECO:0007669"/>
    <property type="project" value="TreeGrafter"/>
</dbReference>
<dbReference type="PROSITE" id="PS50206">
    <property type="entry name" value="RHODANESE_3"/>
    <property type="match status" value="1"/>
</dbReference>
<dbReference type="RefSeq" id="WP_006077462.1">
    <property type="nucleotide sequence ID" value="NZ_AOMD01000019.1"/>
</dbReference>
<proteinExistence type="predicted"/>
<dbReference type="InterPro" id="IPR001763">
    <property type="entry name" value="Rhodanese-like_dom"/>
</dbReference>
<dbReference type="AlphaFoldDB" id="M0MKF9"/>
<reference evidence="2 3" key="1">
    <citation type="journal article" date="2014" name="PLoS Genet.">
        <title>Phylogenetically driven sequencing of extremely halophilic archaea reveals strategies for static and dynamic osmo-response.</title>
        <authorList>
            <person name="Becker E.A."/>
            <person name="Seitzer P.M."/>
            <person name="Tritt A."/>
            <person name="Larsen D."/>
            <person name="Krusor M."/>
            <person name="Yao A.I."/>
            <person name="Wu D."/>
            <person name="Madern D."/>
            <person name="Eisen J.A."/>
            <person name="Darling A.E."/>
            <person name="Facciotti M.T."/>
        </authorList>
    </citation>
    <scope>NUCLEOTIDE SEQUENCE [LARGE SCALE GENOMIC DNA]</scope>
    <source>
        <strain evidence="2 3">DSM 5350</strain>
    </source>
</reference>
<evidence type="ECO:0000313" key="2">
    <source>
        <dbReference type="EMBL" id="EMA45224.1"/>
    </source>
</evidence>
<dbReference type="InterPro" id="IPR036866">
    <property type="entry name" value="RibonucZ/Hydroxyglut_hydro"/>
</dbReference>
<dbReference type="Gene3D" id="3.40.250.10">
    <property type="entry name" value="Rhodanese-like domain"/>
    <property type="match status" value="1"/>
</dbReference>
<dbReference type="OrthoDB" id="9180at2157"/>
<keyword evidence="2" id="KW-0378">Hydrolase</keyword>
<name>M0MKF9_9EURY</name>
<evidence type="ECO:0000259" key="1">
    <source>
        <dbReference type="PROSITE" id="PS50206"/>
    </source>
</evidence>
<dbReference type="Gene3D" id="3.60.15.10">
    <property type="entry name" value="Ribonuclease Z/Hydroxyacylglutathione hydrolase-like"/>
    <property type="match status" value="1"/>
</dbReference>
<dbReference type="SUPFAM" id="SSF56281">
    <property type="entry name" value="Metallo-hydrolase/oxidoreductase"/>
    <property type="match status" value="1"/>
</dbReference>
<dbReference type="GO" id="GO:0016787">
    <property type="term" value="F:hydrolase activity"/>
    <property type="evidence" value="ECO:0007669"/>
    <property type="project" value="UniProtKB-KW"/>
</dbReference>
<dbReference type="SMART" id="SM00849">
    <property type="entry name" value="Lactamase_B"/>
    <property type="match status" value="1"/>
</dbReference>
<dbReference type="Proteomes" id="UP000011669">
    <property type="component" value="Unassembled WGS sequence"/>
</dbReference>
<feature type="domain" description="Rhodanese" evidence="1">
    <location>
        <begin position="27"/>
        <end position="124"/>
    </location>
</feature>
<dbReference type="SUPFAM" id="SSF52821">
    <property type="entry name" value="Rhodanese/Cell cycle control phosphatase"/>
    <property type="match status" value="1"/>
</dbReference>
<evidence type="ECO:0000313" key="3">
    <source>
        <dbReference type="Proteomes" id="UP000011669"/>
    </source>
</evidence>
<dbReference type="GO" id="GO:0070813">
    <property type="term" value="P:hydrogen sulfide metabolic process"/>
    <property type="evidence" value="ECO:0007669"/>
    <property type="project" value="TreeGrafter"/>
</dbReference>
<protein>
    <submittedName>
        <fullName evidence="2">Fused rhodanese domain-containing protein/hydrolase</fullName>
    </submittedName>
</protein>
<dbReference type="SMART" id="SM00450">
    <property type="entry name" value="RHOD"/>
    <property type="match status" value="1"/>
</dbReference>
<keyword evidence="3" id="KW-1185">Reference proteome</keyword>
<gene>
    <name evidence="2" type="ORF">C449_08052</name>
</gene>
<dbReference type="Pfam" id="PF00581">
    <property type="entry name" value="Rhodanese"/>
    <property type="match status" value="1"/>
</dbReference>
<dbReference type="EMBL" id="AOMD01000019">
    <property type="protein sequence ID" value="EMA45224.1"/>
    <property type="molecule type" value="Genomic_DNA"/>
</dbReference>
<dbReference type="InterPro" id="IPR051682">
    <property type="entry name" value="Mito_Persulfide_Diox"/>
</dbReference>
<dbReference type="PANTHER" id="PTHR43084">
    <property type="entry name" value="PERSULFIDE DIOXYGENASE ETHE1"/>
    <property type="match status" value="1"/>
</dbReference>
<dbReference type="GO" id="GO:0006749">
    <property type="term" value="P:glutathione metabolic process"/>
    <property type="evidence" value="ECO:0007669"/>
    <property type="project" value="TreeGrafter"/>
</dbReference>
<dbReference type="PANTHER" id="PTHR43084:SF1">
    <property type="entry name" value="PERSULFIDE DIOXYGENASE ETHE1, MITOCHONDRIAL"/>
    <property type="match status" value="1"/>
</dbReference>
<dbReference type="InterPro" id="IPR036873">
    <property type="entry name" value="Rhodanese-like_dom_sf"/>
</dbReference>
<organism evidence="2 3">
    <name type="scientific">Halococcus saccharolyticus DSM 5350</name>
    <dbReference type="NCBI Taxonomy" id="1227455"/>
    <lineage>
        <taxon>Archaea</taxon>
        <taxon>Methanobacteriati</taxon>
        <taxon>Methanobacteriota</taxon>
        <taxon>Stenosarchaea group</taxon>
        <taxon>Halobacteria</taxon>
        <taxon>Halobacteriales</taxon>
        <taxon>Halococcaceae</taxon>
        <taxon>Halococcus</taxon>
    </lineage>
</organism>